<dbReference type="AlphaFoldDB" id="A0A1T5GD20"/>
<reference evidence="3" key="1">
    <citation type="submission" date="2017-02" db="EMBL/GenBank/DDBJ databases">
        <authorList>
            <person name="Varghese N."/>
            <person name="Submissions S."/>
        </authorList>
    </citation>
    <scope>NUCLEOTIDE SEQUENCE [LARGE SCALE GENOMIC DNA]</scope>
    <source>
        <strain evidence="3">R11H</strain>
    </source>
</reference>
<dbReference type="InterPro" id="IPR036388">
    <property type="entry name" value="WH-like_DNA-bd_sf"/>
</dbReference>
<sequence length="49" mass="5553">MSELHDFEIFMVTARTSSFTEAAGEMRLSVATVSRAILRLENALDCRLY</sequence>
<dbReference type="InterPro" id="IPR036390">
    <property type="entry name" value="WH_DNA-bd_sf"/>
</dbReference>
<name>A0A1T5GD20_9SPHN</name>
<proteinExistence type="predicted"/>
<dbReference type="Gene3D" id="1.10.10.10">
    <property type="entry name" value="Winged helix-like DNA-binding domain superfamily/Winged helix DNA-binding domain"/>
    <property type="match status" value="1"/>
</dbReference>
<dbReference type="Proteomes" id="UP000190044">
    <property type="component" value="Unassembled WGS sequence"/>
</dbReference>
<dbReference type="InterPro" id="IPR000847">
    <property type="entry name" value="LysR_HTH_N"/>
</dbReference>
<evidence type="ECO:0000313" key="2">
    <source>
        <dbReference type="EMBL" id="SKC06314.1"/>
    </source>
</evidence>
<organism evidence="2 3">
    <name type="scientific">Sphingopyxis flava</name>
    <dbReference type="NCBI Taxonomy" id="1507287"/>
    <lineage>
        <taxon>Bacteria</taxon>
        <taxon>Pseudomonadati</taxon>
        <taxon>Pseudomonadota</taxon>
        <taxon>Alphaproteobacteria</taxon>
        <taxon>Sphingomonadales</taxon>
        <taxon>Sphingomonadaceae</taxon>
        <taxon>Sphingopyxis</taxon>
    </lineage>
</organism>
<keyword evidence="3" id="KW-1185">Reference proteome</keyword>
<dbReference type="GO" id="GO:0003700">
    <property type="term" value="F:DNA-binding transcription factor activity"/>
    <property type="evidence" value="ECO:0007669"/>
    <property type="project" value="InterPro"/>
</dbReference>
<dbReference type="SUPFAM" id="SSF46785">
    <property type="entry name" value="Winged helix' DNA-binding domain"/>
    <property type="match status" value="1"/>
</dbReference>
<feature type="domain" description="HTH lysR-type" evidence="1">
    <location>
        <begin position="1"/>
        <end position="49"/>
    </location>
</feature>
<dbReference type="EMBL" id="FUYP01000070">
    <property type="protein sequence ID" value="SKC06314.1"/>
    <property type="molecule type" value="Genomic_DNA"/>
</dbReference>
<protein>
    <submittedName>
        <fullName evidence="2">Regulatory helix-turn-helix protein, lysR family</fullName>
    </submittedName>
</protein>
<gene>
    <name evidence="2" type="ORF">SAMN06295937_10701</name>
</gene>
<dbReference type="RefSeq" id="WP_176141716.1">
    <property type="nucleotide sequence ID" value="NZ_FUYP01000070.1"/>
</dbReference>
<dbReference type="Pfam" id="PF00126">
    <property type="entry name" value="HTH_1"/>
    <property type="match status" value="1"/>
</dbReference>
<evidence type="ECO:0000259" key="1">
    <source>
        <dbReference type="PROSITE" id="PS50931"/>
    </source>
</evidence>
<accession>A0A1T5GD20</accession>
<evidence type="ECO:0000313" key="3">
    <source>
        <dbReference type="Proteomes" id="UP000190044"/>
    </source>
</evidence>
<dbReference type="PROSITE" id="PS50931">
    <property type="entry name" value="HTH_LYSR"/>
    <property type="match status" value="1"/>
</dbReference>